<evidence type="ECO:0000256" key="2">
    <source>
        <dbReference type="ARBA" id="ARBA00022692"/>
    </source>
</evidence>
<reference evidence="7 8" key="1">
    <citation type="journal article" date="2014" name="PLoS Genet.">
        <title>Phylogenetically driven sequencing of extremely halophilic archaea reveals strategies for static and dynamic osmo-response.</title>
        <authorList>
            <person name="Becker E.A."/>
            <person name="Seitzer P.M."/>
            <person name="Tritt A."/>
            <person name="Larsen D."/>
            <person name="Krusor M."/>
            <person name="Yao A.I."/>
            <person name="Wu D."/>
            <person name="Madern D."/>
            <person name="Eisen J.A."/>
            <person name="Darling A.E."/>
            <person name="Facciotti M.T."/>
        </authorList>
    </citation>
    <scope>NUCLEOTIDE SEQUENCE [LARGE SCALE GENOMIC DNA]</scope>
    <source>
        <strain evidence="7 8">JCM 10635</strain>
    </source>
</reference>
<dbReference type="InterPro" id="IPR022764">
    <property type="entry name" value="Peptidase_S54_rhomboid_dom"/>
</dbReference>
<gene>
    <name evidence="7" type="ORF">C494_17203</name>
</gene>
<sequence length="606" mass="65516">MFSTAALLGVFLPLLTVATMLVSVVVIRRLHQPDRQWGAVARSRLVLGIPWGSVLVIGFVCGVYLFVQDGITAFDDPVTIPYRAYSYFYPLGMLTASLSHAGPSHLIGNLSGAIVVAPIAEYAWGHYPNGRDEHTTDSWYTNPWVRALVIFPLAVVGITILTSLFALGPVIGFSGVVFAFAAFALVHYPIVTIVGVLGVQGVLLTLYRALQNPIGVYVAESSPPSAPSWAGIAIQGHALGFFIGLVLGIALLRKRGLRPDPFRLWLAILLYGFAQGLWQLYWFGSENTYILFQGPGVLIVTTLALVVTLAVAAPQSLIVPQRLERILARGSRKRPESPLDRSLEIARADGDRATPPRLERISELATGARSRGSTWLWNVDPRRTASVIVLLVLAILAGMAIPLNLFVLDDATASSDAAVEIEDYTIQYAESAENELTAPIRVGPLEDAVSIESSGVIVASEQRQLWLEAVPAQRLSFTGNESVVVGGPGWRETVHVERTGWEPVGNDTVYQVELWADGDEPQLAHESNSSRADVRIDNRTVTLTAENGAFDLEVESLETETVETTAIPEDGASATAGGLTFDRDDETIYASSNGTRIAVASKETYN</sequence>
<feature type="transmembrane region" description="Helical" evidence="5">
    <location>
        <begin position="6"/>
        <end position="27"/>
    </location>
</feature>
<dbReference type="EMBL" id="AOHY01000053">
    <property type="protein sequence ID" value="ELY44153.1"/>
    <property type="molecule type" value="Genomic_DNA"/>
</dbReference>
<dbReference type="GO" id="GO:0016020">
    <property type="term" value="C:membrane"/>
    <property type="evidence" value="ECO:0007669"/>
    <property type="project" value="UniProtKB-SubCell"/>
</dbReference>
<evidence type="ECO:0000256" key="3">
    <source>
        <dbReference type="ARBA" id="ARBA00022989"/>
    </source>
</evidence>
<dbReference type="STRING" id="1227500.C494_17203"/>
<keyword evidence="3 5" id="KW-1133">Transmembrane helix</keyword>
<dbReference type="Pfam" id="PF01694">
    <property type="entry name" value="Rhomboid"/>
    <property type="match status" value="1"/>
</dbReference>
<accession>L9W744</accession>
<evidence type="ECO:0000256" key="4">
    <source>
        <dbReference type="ARBA" id="ARBA00023136"/>
    </source>
</evidence>
<evidence type="ECO:0000256" key="5">
    <source>
        <dbReference type="SAM" id="Phobius"/>
    </source>
</evidence>
<protein>
    <submittedName>
        <fullName evidence="7">Rhomboid family protein</fullName>
    </submittedName>
</protein>
<dbReference type="Proteomes" id="UP000011690">
    <property type="component" value="Unassembled WGS sequence"/>
</dbReference>
<dbReference type="AlphaFoldDB" id="L9W744"/>
<feature type="transmembrane region" description="Helical" evidence="5">
    <location>
        <begin position="82"/>
        <end position="99"/>
    </location>
</feature>
<evidence type="ECO:0000256" key="1">
    <source>
        <dbReference type="ARBA" id="ARBA00004141"/>
    </source>
</evidence>
<proteinExistence type="predicted"/>
<evidence type="ECO:0000313" key="8">
    <source>
        <dbReference type="Proteomes" id="UP000011690"/>
    </source>
</evidence>
<feature type="domain" description="Peptidase S54 rhomboid" evidence="6">
    <location>
        <begin position="93"/>
        <end position="253"/>
    </location>
</feature>
<feature type="transmembrane region" description="Helical" evidence="5">
    <location>
        <begin position="176"/>
        <end position="209"/>
    </location>
</feature>
<feature type="transmembrane region" description="Helical" evidence="5">
    <location>
        <begin position="264"/>
        <end position="284"/>
    </location>
</feature>
<dbReference type="SUPFAM" id="SSF144091">
    <property type="entry name" value="Rhomboid-like"/>
    <property type="match status" value="1"/>
</dbReference>
<feature type="transmembrane region" description="Helical" evidence="5">
    <location>
        <begin position="48"/>
        <end position="67"/>
    </location>
</feature>
<dbReference type="PATRIC" id="fig|1227500.6.peg.3465"/>
<dbReference type="Gene3D" id="1.20.1540.10">
    <property type="entry name" value="Rhomboid-like"/>
    <property type="match status" value="1"/>
</dbReference>
<dbReference type="RefSeq" id="WP_006067568.1">
    <property type="nucleotide sequence ID" value="NZ_AOHY01000053.1"/>
</dbReference>
<keyword evidence="4 5" id="KW-0472">Membrane</keyword>
<comment type="caution">
    <text evidence="7">The sequence shown here is derived from an EMBL/GenBank/DDBJ whole genome shotgun (WGS) entry which is preliminary data.</text>
</comment>
<dbReference type="eggNOG" id="arCOG01771">
    <property type="taxonomic scope" value="Archaea"/>
</dbReference>
<organism evidence="7 8">
    <name type="scientific">Natronorubrum bangense JCM 10635</name>
    <dbReference type="NCBI Taxonomy" id="1227500"/>
    <lineage>
        <taxon>Archaea</taxon>
        <taxon>Methanobacteriati</taxon>
        <taxon>Methanobacteriota</taxon>
        <taxon>Stenosarchaea group</taxon>
        <taxon>Halobacteria</taxon>
        <taxon>Halobacteriales</taxon>
        <taxon>Natrialbaceae</taxon>
        <taxon>Natronorubrum</taxon>
    </lineage>
</organism>
<feature type="transmembrane region" description="Helical" evidence="5">
    <location>
        <begin position="229"/>
        <end position="252"/>
    </location>
</feature>
<feature type="transmembrane region" description="Helical" evidence="5">
    <location>
        <begin position="144"/>
        <end position="167"/>
    </location>
</feature>
<dbReference type="OrthoDB" id="205691at2157"/>
<evidence type="ECO:0000259" key="6">
    <source>
        <dbReference type="Pfam" id="PF01694"/>
    </source>
</evidence>
<evidence type="ECO:0000313" key="7">
    <source>
        <dbReference type="EMBL" id="ELY44153.1"/>
    </source>
</evidence>
<feature type="transmembrane region" description="Helical" evidence="5">
    <location>
        <begin position="106"/>
        <end position="124"/>
    </location>
</feature>
<keyword evidence="8" id="KW-1185">Reference proteome</keyword>
<name>L9W744_9EURY</name>
<feature type="transmembrane region" description="Helical" evidence="5">
    <location>
        <begin position="296"/>
        <end position="319"/>
    </location>
</feature>
<keyword evidence="2 5" id="KW-0812">Transmembrane</keyword>
<feature type="transmembrane region" description="Helical" evidence="5">
    <location>
        <begin position="387"/>
        <end position="408"/>
    </location>
</feature>
<comment type="subcellular location">
    <subcellularLocation>
        <location evidence="1">Membrane</location>
        <topology evidence="1">Multi-pass membrane protein</topology>
    </subcellularLocation>
</comment>
<dbReference type="GO" id="GO:0004252">
    <property type="term" value="F:serine-type endopeptidase activity"/>
    <property type="evidence" value="ECO:0007669"/>
    <property type="project" value="InterPro"/>
</dbReference>
<dbReference type="InterPro" id="IPR035952">
    <property type="entry name" value="Rhomboid-like_sf"/>
</dbReference>